<keyword evidence="7" id="KW-1185">Reference proteome</keyword>
<dbReference type="Gene3D" id="3.40.190.290">
    <property type="match status" value="1"/>
</dbReference>
<dbReference type="InterPro" id="IPR005119">
    <property type="entry name" value="LysR_subst-bd"/>
</dbReference>
<evidence type="ECO:0000256" key="1">
    <source>
        <dbReference type="ARBA" id="ARBA00009437"/>
    </source>
</evidence>
<dbReference type="GO" id="GO:0000976">
    <property type="term" value="F:transcription cis-regulatory region binding"/>
    <property type="evidence" value="ECO:0007669"/>
    <property type="project" value="TreeGrafter"/>
</dbReference>
<evidence type="ECO:0000256" key="4">
    <source>
        <dbReference type="ARBA" id="ARBA00023163"/>
    </source>
</evidence>
<evidence type="ECO:0000256" key="2">
    <source>
        <dbReference type="ARBA" id="ARBA00023015"/>
    </source>
</evidence>
<organism evidence="6 7">
    <name type="scientific">Paenibacillus uliginis N3/975</name>
    <dbReference type="NCBI Taxonomy" id="1313296"/>
    <lineage>
        <taxon>Bacteria</taxon>
        <taxon>Bacillati</taxon>
        <taxon>Bacillota</taxon>
        <taxon>Bacilli</taxon>
        <taxon>Bacillales</taxon>
        <taxon>Paenibacillaceae</taxon>
        <taxon>Paenibacillus</taxon>
    </lineage>
</organism>
<dbReference type="InterPro" id="IPR036390">
    <property type="entry name" value="WH_DNA-bd_sf"/>
</dbReference>
<dbReference type="SUPFAM" id="SSF46785">
    <property type="entry name" value="Winged helix' DNA-binding domain"/>
    <property type="match status" value="1"/>
</dbReference>
<dbReference type="STRING" id="1313296.SAMN05661091_0166"/>
<dbReference type="RefSeq" id="WP_208917306.1">
    <property type="nucleotide sequence ID" value="NZ_LT840184.1"/>
</dbReference>
<dbReference type="InterPro" id="IPR000847">
    <property type="entry name" value="LysR_HTH_N"/>
</dbReference>
<dbReference type="EMBL" id="LT840184">
    <property type="protein sequence ID" value="SMF65438.1"/>
    <property type="molecule type" value="Genomic_DNA"/>
</dbReference>
<reference evidence="6 7" key="1">
    <citation type="submission" date="2017-04" db="EMBL/GenBank/DDBJ databases">
        <authorList>
            <person name="Afonso C.L."/>
            <person name="Miller P.J."/>
            <person name="Scott M.A."/>
            <person name="Spackman E."/>
            <person name="Goraichik I."/>
            <person name="Dimitrov K.M."/>
            <person name="Suarez D.L."/>
            <person name="Swayne D.E."/>
        </authorList>
    </citation>
    <scope>NUCLEOTIDE SEQUENCE [LARGE SCALE GENOMIC DNA]</scope>
    <source>
        <strain evidence="6 7">N3/975</strain>
    </source>
</reference>
<dbReference type="PANTHER" id="PTHR30126:SF39">
    <property type="entry name" value="HTH-TYPE TRANSCRIPTIONAL REGULATOR CYSL"/>
    <property type="match status" value="1"/>
</dbReference>
<dbReference type="InterPro" id="IPR036388">
    <property type="entry name" value="WH-like_DNA-bd_sf"/>
</dbReference>
<dbReference type="PRINTS" id="PR00039">
    <property type="entry name" value="HTHLYSR"/>
</dbReference>
<sequence>MDVSLEVFVTVVEKGNFTRAAEELRMTQPAVSQYIQALERTVGAKLLERTNKYVRLNQAGEIVFHHAKDILGMYTRMQTLVDDLLHRASGDLSISASYTFGEYVLPHLLAYMHEVYPLIRPRINIGNTTEVAEAILNHQADIGIVEGEYYHENLHIEAFAEDEMFVIVPNEERYAGRGEISLSELGKETWIVRESGSGTRRAAEHMFTSRHFQPDNKMEFGSTQLIKESVEAGLGVTLLSHWAVRKEISLGTLIMLKPDGEPVRRHFSLITQATPYHTKAAEIFLDLLRMNKAFPVSYV</sequence>
<dbReference type="SUPFAM" id="SSF53850">
    <property type="entry name" value="Periplasmic binding protein-like II"/>
    <property type="match status" value="1"/>
</dbReference>
<dbReference type="Gene3D" id="1.10.10.10">
    <property type="entry name" value="Winged helix-like DNA-binding domain superfamily/Winged helix DNA-binding domain"/>
    <property type="match status" value="1"/>
</dbReference>
<keyword evidence="4" id="KW-0804">Transcription</keyword>
<evidence type="ECO:0000313" key="7">
    <source>
        <dbReference type="Proteomes" id="UP000192940"/>
    </source>
</evidence>
<comment type="similarity">
    <text evidence="1">Belongs to the LysR transcriptional regulatory family.</text>
</comment>
<evidence type="ECO:0000313" key="6">
    <source>
        <dbReference type="EMBL" id="SMF65438.1"/>
    </source>
</evidence>
<keyword evidence="2" id="KW-0805">Transcription regulation</keyword>
<dbReference type="PROSITE" id="PS50931">
    <property type="entry name" value="HTH_LYSR"/>
    <property type="match status" value="1"/>
</dbReference>
<dbReference type="Pfam" id="PF03466">
    <property type="entry name" value="LysR_substrate"/>
    <property type="match status" value="1"/>
</dbReference>
<proteinExistence type="inferred from homology"/>
<name>A0A1X7G7N8_9BACL</name>
<feature type="domain" description="HTH lysR-type" evidence="5">
    <location>
        <begin position="1"/>
        <end position="57"/>
    </location>
</feature>
<dbReference type="AlphaFoldDB" id="A0A1X7G7N8"/>
<dbReference type="CDD" id="cd08420">
    <property type="entry name" value="PBP2_CysL_like"/>
    <property type="match status" value="1"/>
</dbReference>
<evidence type="ECO:0000256" key="3">
    <source>
        <dbReference type="ARBA" id="ARBA00023125"/>
    </source>
</evidence>
<dbReference type="Pfam" id="PF00126">
    <property type="entry name" value="HTH_1"/>
    <property type="match status" value="1"/>
</dbReference>
<keyword evidence="3 6" id="KW-0238">DNA-binding</keyword>
<dbReference type="FunFam" id="1.10.10.10:FF:000001">
    <property type="entry name" value="LysR family transcriptional regulator"/>
    <property type="match status" value="1"/>
</dbReference>
<dbReference type="GO" id="GO:0003700">
    <property type="term" value="F:DNA-binding transcription factor activity"/>
    <property type="evidence" value="ECO:0007669"/>
    <property type="project" value="InterPro"/>
</dbReference>
<protein>
    <submittedName>
        <fullName evidence="6">DNA-binding transcriptional regulator, LysR family</fullName>
    </submittedName>
</protein>
<gene>
    <name evidence="6" type="ORF">SAMN05661091_0166</name>
</gene>
<dbReference type="PANTHER" id="PTHR30126">
    <property type="entry name" value="HTH-TYPE TRANSCRIPTIONAL REGULATOR"/>
    <property type="match status" value="1"/>
</dbReference>
<accession>A0A1X7G7N8</accession>
<evidence type="ECO:0000259" key="5">
    <source>
        <dbReference type="PROSITE" id="PS50931"/>
    </source>
</evidence>
<dbReference type="Proteomes" id="UP000192940">
    <property type="component" value="Chromosome I"/>
</dbReference>